<reference evidence="1" key="1">
    <citation type="journal article" date="2013" name="Nature">
        <title>The genomes of four tapeworm species reveal adaptations to parasitism.</title>
        <authorList>
            <person name="Tsai I.J."/>
            <person name="Zarowiecki M."/>
            <person name="Holroyd N."/>
            <person name="Garciarrubio A."/>
            <person name="Sanchez-Flores A."/>
            <person name="Brooks K.L."/>
            <person name="Tracey A."/>
            <person name="Bobes R.J."/>
            <person name="Fragoso G."/>
            <person name="Sciutto E."/>
            <person name="Aslett M."/>
            <person name="Beasley H."/>
            <person name="Bennett H.M."/>
            <person name="Cai J."/>
            <person name="Camicia F."/>
            <person name="Clark R."/>
            <person name="Cucher M."/>
            <person name="De Silva N."/>
            <person name="Day T.A."/>
            <person name="Deplazes P."/>
            <person name="Estrada K."/>
            <person name="Fernandez C."/>
            <person name="Holland P.W."/>
            <person name="Hou J."/>
            <person name="Hu S."/>
            <person name="Huckvale T."/>
            <person name="Hung S.S."/>
            <person name="Kamenetzky L."/>
            <person name="Keane J.A."/>
            <person name="Kiss F."/>
            <person name="Koziol U."/>
            <person name="Lambert O."/>
            <person name="Liu K."/>
            <person name="Luo X."/>
            <person name="Luo Y."/>
            <person name="Macchiaroli N."/>
            <person name="Nichol S."/>
            <person name="Paps J."/>
            <person name="Parkinson J."/>
            <person name="Pouchkina-Stantcheva N."/>
            <person name="Riddiford N."/>
            <person name="Rosenzvit M."/>
            <person name="Salinas G."/>
            <person name="Wasmuth J.D."/>
            <person name="Zamanian M."/>
            <person name="Zheng Y."/>
            <person name="Cai X."/>
            <person name="Soberon X."/>
            <person name="Olson P.D."/>
            <person name="Laclette J.P."/>
            <person name="Brehm K."/>
            <person name="Berriman M."/>
            <person name="Garciarrubio A."/>
            <person name="Bobes R.J."/>
            <person name="Fragoso G."/>
            <person name="Sanchez-Flores A."/>
            <person name="Estrada K."/>
            <person name="Cevallos M.A."/>
            <person name="Morett E."/>
            <person name="Gonzalez V."/>
            <person name="Portillo T."/>
            <person name="Ochoa-Leyva A."/>
            <person name="Jose M.V."/>
            <person name="Sciutto E."/>
            <person name="Landa A."/>
            <person name="Jimenez L."/>
            <person name="Valdes V."/>
            <person name="Carrero J.C."/>
            <person name="Larralde C."/>
            <person name="Morales-Montor J."/>
            <person name="Limon-Lason J."/>
            <person name="Soberon X."/>
            <person name="Laclette J.P."/>
        </authorList>
    </citation>
    <scope>NUCLEOTIDE SEQUENCE [LARGE SCALE GENOMIC DNA]</scope>
</reference>
<evidence type="ECO:0000313" key="1">
    <source>
        <dbReference type="EMBL" id="CUT99468.1"/>
    </source>
</evidence>
<accession>A0A0S4MMT1</accession>
<evidence type="ECO:0000313" key="2">
    <source>
        <dbReference type="Proteomes" id="UP000017246"/>
    </source>
</evidence>
<name>A0A0S4MMT1_ECHMU</name>
<dbReference type="Proteomes" id="UP000017246">
    <property type="component" value="Unassembled WGS sequence"/>
</dbReference>
<proteinExistence type="predicted"/>
<dbReference type="EMBL" id="LN902845">
    <property type="protein sequence ID" value="CUT99468.1"/>
    <property type="molecule type" value="Genomic_DNA"/>
</dbReference>
<dbReference type="AlphaFoldDB" id="A0A0S4MMT1"/>
<organism evidence="1 2">
    <name type="scientific">Echinococcus multilocularis</name>
    <name type="common">Fox tapeworm</name>
    <dbReference type="NCBI Taxonomy" id="6211"/>
    <lineage>
        <taxon>Eukaryota</taxon>
        <taxon>Metazoa</taxon>
        <taxon>Spiralia</taxon>
        <taxon>Lophotrochozoa</taxon>
        <taxon>Platyhelminthes</taxon>
        <taxon>Cestoda</taxon>
        <taxon>Eucestoda</taxon>
        <taxon>Cyclophyllidea</taxon>
        <taxon>Taeniidae</taxon>
        <taxon>Echinococcus</taxon>
    </lineage>
</organism>
<protein>
    <submittedName>
        <fullName evidence="1">Clathrin heavy chain</fullName>
    </submittedName>
</protein>
<reference evidence="1" key="2">
    <citation type="submission" date="2015-11" db="EMBL/GenBank/DDBJ databases">
        <authorList>
            <person name="Zhang Y."/>
            <person name="Guo Z."/>
        </authorList>
    </citation>
    <scope>NUCLEOTIDE SEQUENCE</scope>
</reference>
<keyword evidence="2" id="KW-1185">Reference proteome</keyword>
<sequence>MSILNKLENSIISKTQIRWKWLSNVEAACNEFFIVSSSPPARFFGHVKGHLMGLIGLRYRTSAKCPGLLLCVDNAHPFQALYSFRLQRGLGALRFLSSTLGPLAHLWGITGVLKYPNPLYTTLKVNCQPSRYGDGNMMVLAYETQMRIITSQE</sequence>